<keyword evidence="4" id="KW-1185">Reference proteome</keyword>
<sequence>MSAAENSQRREHVSRALMEKAAEAALSAEGVSSMSGTLTDTLKTVPGLPTPVRGVKMSDDDDRLDIDLHINVYYHTKIPQLAWDIQRKVKKAIEEACSLPVREINIHVDGVEAVEERE</sequence>
<dbReference type="Proteomes" id="UP000187404">
    <property type="component" value="Unassembled WGS sequence"/>
</dbReference>
<evidence type="ECO:0000313" key="4">
    <source>
        <dbReference type="Proteomes" id="UP000187404"/>
    </source>
</evidence>
<evidence type="ECO:0000313" key="3">
    <source>
        <dbReference type="EMBL" id="OLR54846.1"/>
    </source>
</evidence>
<dbReference type="OrthoDB" id="9793465at2"/>
<dbReference type="STRING" id="1261640.BHK98_01365"/>
<evidence type="ECO:0008006" key="5">
    <source>
        <dbReference type="Google" id="ProtNLM"/>
    </source>
</evidence>
<dbReference type="AlphaFoldDB" id="A0A1Q9JF43"/>
<protein>
    <recommendedName>
        <fullName evidence="5">Asp23/Gls24 family envelope stress response protein</fullName>
    </recommendedName>
</protein>
<gene>
    <name evidence="3" type="ORF">BHK98_01365</name>
</gene>
<dbReference type="Pfam" id="PF03780">
    <property type="entry name" value="Asp23"/>
    <property type="match status" value="1"/>
</dbReference>
<accession>A0A1Q9JF43</accession>
<reference evidence="3 4" key="1">
    <citation type="journal article" date="2016" name="Appl. Environ. Microbiol.">
        <title>Function and Phylogeny of Bacterial Butyryl Coenzyme A:Acetate Transferases and Their Diversity in the Proximal Colon of Swine.</title>
        <authorList>
            <person name="Trachsel J."/>
            <person name="Bayles D.O."/>
            <person name="Looft T."/>
            <person name="Levine U.Y."/>
            <person name="Allen H.K."/>
        </authorList>
    </citation>
    <scope>NUCLEOTIDE SEQUENCE [LARGE SCALE GENOMIC DNA]</scope>
    <source>
        <strain evidence="3 4">68-3-10</strain>
    </source>
</reference>
<evidence type="ECO:0000256" key="1">
    <source>
        <dbReference type="ARBA" id="ARBA00005721"/>
    </source>
</evidence>
<feature type="region of interest" description="Disordered" evidence="2">
    <location>
        <begin position="37"/>
        <end position="59"/>
    </location>
</feature>
<name>A0A1Q9JF43_9FIRM</name>
<dbReference type="RefSeq" id="WP_075711865.1">
    <property type="nucleotide sequence ID" value="NZ_MJIE01000001.1"/>
</dbReference>
<comment type="caution">
    <text evidence="3">The sequence shown here is derived from an EMBL/GenBank/DDBJ whole genome shotgun (WGS) entry which is preliminary data.</text>
</comment>
<evidence type="ECO:0000256" key="2">
    <source>
        <dbReference type="SAM" id="MobiDB-lite"/>
    </source>
</evidence>
<proteinExistence type="inferred from homology"/>
<organism evidence="3 4">
    <name type="scientific">Hornefia porci</name>
    <dbReference type="NCBI Taxonomy" id="2652292"/>
    <lineage>
        <taxon>Bacteria</taxon>
        <taxon>Bacillati</taxon>
        <taxon>Bacillota</taxon>
        <taxon>Clostridia</taxon>
        <taxon>Peptostreptococcales</taxon>
        <taxon>Anaerovoracaceae</taxon>
        <taxon>Hornefia</taxon>
    </lineage>
</organism>
<dbReference type="InterPro" id="IPR005531">
    <property type="entry name" value="Asp23"/>
</dbReference>
<dbReference type="EMBL" id="MJIE01000001">
    <property type="protein sequence ID" value="OLR54846.1"/>
    <property type="molecule type" value="Genomic_DNA"/>
</dbReference>
<comment type="similarity">
    <text evidence="1">Belongs to the asp23 family.</text>
</comment>
<dbReference type="PANTHER" id="PTHR34297">
    <property type="entry name" value="HYPOTHETICAL CYTOSOLIC PROTEIN-RELATED"/>
    <property type="match status" value="1"/>
</dbReference>